<evidence type="ECO:0000256" key="1">
    <source>
        <dbReference type="ARBA" id="ARBA00022468"/>
    </source>
</evidence>
<dbReference type="PROSITE" id="PS50086">
    <property type="entry name" value="TBC_RABGAP"/>
    <property type="match status" value="1"/>
</dbReference>
<dbReference type="SUPFAM" id="SSF47923">
    <property type="entry name" value="Ypt/Rab-GAP domain of gyp1p"/>
    <property type="match status" value="2"/>
</dbReference>
<proteinExistence type="predicted"/>
<accession>A0AAF0J7C8</accession>
<evidence type="ECO:0000313" key="4">
    <source>
        <dbReference type="EMBL" id="WFD35474.1"/>
    </source>
</evidence>
<evidence type="ECO:0000256" key="2">
    <source>
        <dbReference type="SAM" id="MobiDB-lite"/>
    </source>
</evidence>
<gene>
    <name evidence="4" type="ORF">MCUN1_002330</name>
</gene>
<feature type="domain" description="Rab-GAP TBC" evidence="3">
    <location>
        <begin position="1"/>
        <end position="201"/>
    </location>
</feature>
<dbReference type="InterPro" id="IPR000195">
    <property type="entry name" value="Rab-GAP-TBC_dom"/>
</dbReference>
<dbReference type="Proteomes" id="UP001219933">
    <property type="component" value="Chromosome 3"/>
</dbReference>
<keyword evidence="1" id="KW-0343">GTPase activation</keyword>
<dbReference type="InterPro" id="IPR035969">
    <property type="entry name" value="Rab-GAP_TBC_sf"/>
</dbReference>
<keyword evidence="5" id="KW-1185">Reference proteome</keyword>
<dbReference type="PANTHER" id="PTHR22957">
    <property type="entry name" value="TBC1 DOMAIN FAMILY MEMBER GTPASE-ACTIVATING PROTEIN"/>
    <property type="match status" value="1"/>
</dbReference>
<reference evidence="4" key="1">
    <citation type="submission" date="2023-03" db="EMBL/GenBank/DDBJ databases">
        <title>Mating type loci evolution in Malassezia.</title>
        <authorList>
            <person name="Coelho M.A."/>
        </authorList>
    </citation>
    <scope>NUCLEOTIDE SEQUENCE</scope>
    <source>
        <strain evidence="4">CBS 11721</strain>
    </source>
</reference>
<dbReference type="GO" id="GO:0005096">
    <property type="term" value="F:GTPase activator activity"/>
    <property type="evidence" value="ECO:0007669"/>
    <property type="project" value="UniProtKB-KW"/>
</dbReference>
<evidence type="ECO:0000259" key="3">
    <source>
        <dbReference type="PROSITE" id="PS50086"/>
    </source>
</evidence>
<dbReference type="SMART" id="SM00164">
    <property type="entry name" value="TBC"/>
    <property type="match status" value="1"/>
</dbReference>
<organism evidence="4 5">
    <name type="scientific">Malassezia cuniculi</name>
    <dbReference type="NCBI Taxonomy" id="948313"/>
    <lineage>
        <taxon>Eukaryota</taxon>
        <taxon>Fungi</taxon>
        <taxon>Dikarya</taxon>
        <taxon>Basidiomycota</taxon>
        <taxon>Ustilaginomycotina</taxon>
        <taxon>Malasseziomycetes</taxon>
        <taxon>Malasseziales</taxon>
        <taxon>Malasseziaceae</taxon>
        <taxon>Malassezia</taxon>
    </lineage>
</organism>
<evidence type="ECO:0000313" key="5">
    <source>
        <dbReference type="Proteomes" id="UP001219933"/>
    </source>
</evidence>
<protein>
    <recommendedName>
        <fullName evidence="3">Rab-GAP TBC domain-containing protein</fullName>
    </recommendedName>
</protein>
<dbReference type="AlphaFoldDB" id="A0AAF0J7C8"/>
<dbReference type="EMBL" id="CP119879">
    <property type="protein sequence ID" value="WFD35474.1"/>
    <property type="molecule type" value="Genomic_DNA"/>
</dbReference>
<dbReference type="Pfam" id="PF00566">
    <property type="entry name" value="RabGAP-TBC"/>
    <property type="match status" value="1"/>
</dbReference>
<dbReference type="Gene3D" id="1.10.472.80">
    <property type="entry name" value="Ypt/Rab-GAP domain of gyp1p, domain 3"/>
    <property type="match status" value="1"/>
</dbReference>
<dbReference type="PANTHER" id="PTHR22957:SF337">
    <property type="entry name" value="TBC1 DOMAIN FAMILY MEMBER 5"/>
    <property type="match status" value="1"/>
</dbReference>
<dbReference type="Gene3D" id="1.10.8.270">
    <property type="entry name" value="putative rabgap domain of human tbc1 domain family member 14 like domains"/>
    <property type="match status" value="1"/>
</dbReference>
<feature type="region of interest" description="Disordered" evidence="2">
    <location>
        <begin position="77"/>
        <end position="112"/>
    </location>
</feature>
<sequence length="345" mass="38701">MAPLKPKRTEAQTFAELCAQIDIDLRRLSVDLPDGASAQVKRILLVWARLNRETGYRQGMHELAALIWRVCSGERGDAPREDADDASTYLPDARPQDAQRPAAGASDDPLNTPPTTVEADAFALFGALMRRMDTWFGRDRSNSASLLKAALHRVDPALSEHLAQERIEWQPVVMRWHRVLYMYEFSFSDAVRLWDDLFHADPTLQLVHFVSAAMVLRLRERLLTADFGRAALLLYRYSEFTESDGRQSSLGLVDQAVRLRDSPDQETGAAVVAENAAMFGPLPVPREPVPRVNASAALRGLTDAGVQRLSEIMRRFTGGDEGTEWSPFAEEMLNYHAARRARNRS</sequence>
<name>A0AAF0J7C8_9BASI</name>